<comment type="caution">
    <text evidence="1">The sequence shown here is derived from an EMBL/GenBank/DDBJ whole genome shotgun (WGS) entry which is preliminary data.</text>
</comment>
<reference evidence="1 2" key="1">
    <citation type="submission" date="2018-07" db="EMBL/GenBank/DDBJ databases">
        <title>New species, Clostridium PI-S10-A1B.</title>
        <authorList>
            <person name="Krishna G."/>
            <person name="Summeta K."/>
            <person name="Shikha S."/>
            <person name="Prabhu P.B."/>
            <person name="Suresh K."/>
        </authorList>
    </citation>
    <scope>NUCLEOTIDE SEQUENCE [LARGE SCALE GENOMIC DNA]</scope>
    <source>
        <strain evidence="1 2">PI-S10-A1B</strain>
    </source>
</reference>
<dbReference type="Proteomes" id="UP000260680">
    <property type="component" value="Unassembled WGS sequence"/>
</dbReference>
<organism evidence="1 2">
    <name type="scientific">Lacrimispora amygdalina</name>
    <dbReference type="NCBI Taxonomy" id="253257"/>
    <lineage>
        <taxon>Bacteria</taxon>
        <taxon>Bacillati</taxon>
        <taxon>Bacillota</taxon>
        <taxon>Clostridia</taxon>
        <taxon>Lachnospirales</taxon>
        <taxon>Lachnospiraceae</taxon>
        <taxon>Lacrimispora</taxon>
    </lineage>
</organism>
<gene>
    <name evidence="1" type="ORF">DS742_11890</name>
</gene>
<dbReference type="RefSeq" id="WP_117417229.1">
    <property type="nucleotide sequence ID" value="NZ_QOHO01000031.1"/>
</dbReference>
<evidence type="ECO:0000313" key="2">
    <source>
        <dbReference type="Proteomes" id="UP000260680"/>
    </source>
</evidence>
<evidence type="ECO:0000313" key="1">
    <source>
        <dbReference type="EMBL" id="RFZ78803.1"/>
    </source>
</evidence>
<protein>
    <submittedName>
        <fullName evidence="1">Uncharacterized protein</fullName>
    </submittedName>
</protein>
<name>A0A3E2NCV6_9FIRM</name>
<accession>A0A3E2NCV6</accession>
<dbReference type="EMBL" id="QOHO01000031">
    <property type="protein sequence ID" value="RFZ78803.1"/>
    <property type="molecule type" value="Genomic_DNA"/>
</dbReference>
<sequence length="122" mass="13854">MKPENLNITFPLLTNGTDSALMIGYAPIFEYDKESKQKTEKITGHAYEIVLDSNNFDKLFVKILGDLKPAISLEDIQSVSAVRCTFKGFKARFYRNYKTNEYLLTASADSIVIIDEEQDLFA</sequence>
<dbReference type="OrthoDB" id="2083748at2"/>
<dbReference type="AlphaFoldDB" id="A0A3E2NCV6"/>
<proteinExistence type="predicted"/>